<dbReference type="EMBL" id="JARK01001525">
    <property type="protein sequence ID" value="EYB92908.1"/>
    <property type="molecule type" value="Genomic_DNA"/>
</dbReference>
<comment type="caution">
    <text evidence="2">The sequence shown here is derived from an EMBL/GenBank/DDBJ whole genome shotgun (WGS) entry which is preliminary data.</text>
</comment>
<dbReference type="SUPFAM" id="SSF48371">
    <property type="entry name" value="ARM repeat"/>
    <property type="match status" value="1"/>
</dbReference>
<proteinExistence type="predicted"/>
<accession>A0A016SQB9</accession>
<keyword evidence="3" id="KW-1185">Reference proteome</keyword>
<evidence type="ECO:0000256" key="1">
    <source>
        <dbReference type="SAM" id="MobiDB-lite"/>
    </source>
</evidence>
<feature type="compositionally biased region" description="Acidic residues" evidence="1">
    <location>
        <begin position="22"/>
        <end position="39"/>
    </location>
</feature>
<protein>
    <submittedName>
        <fullName evidence="2">Uncharacterized protein</fullName>
    </submittedName>
</protein>
<evidence type="ECO:0000313" key="2">
    <source>
        <dbReference type="EMBL" id="EYB92908.1"/>
    </source>
</evidence>
<organism evidence="2 3">
    <name type="scientific">Ancylostoma ceylanicum</name>
    <dbReference type="NCBI Taxonomy" id="53326"/>
    <lineage>
        <taxon>Eukaryota</taxon>
        <taxon>Metazoa</taxon>
        <taxon>Ecdysozoa</taxon>
        <taxon>Nematoda</taxon>
        <taxon>Chromadorea</taxon>
        <taxon>Rhabditida</taxon>
        <taxon>Rhabditina</taxon>
        <taxon>Rhabditomorpha</taxon>
        <taxon>Strongyloidea</taxon>
        <taxon>Ancylostomatidae</taxon>
        <taxon>Ancylostomatinae</taxon>
        <taxon>Ancylostoma</taxon>
    </lineage>
</organism>
<dbReference type="AlphaFoldDB" id="A0A016SQB9"/>
<evidence type="ECO:0000313" key="3">
    <source>
        <dbReference type="Proteomes" id="UP000024635"/>
    </source>
</evidence>
<feature type="region of interest" description="Disordered" evidence="1">
    <location>
        <begin position="1"/>
        <end position="39"/>
    </location>
</feature>
<dbReference type="Proteomes" id="UP000024635">
    <property type="component" value="Unassembled WGS sequence"/>
</dbReference>
<gene>
    <name evidence="2" type="primary">Acey_s0189.g1226</name>
    <name evidence="2" type="ORF">Y032_0189g1226</name>
</gene>
<feature type="compositionally biased region" description="Acidic residues" evidence="1">
    <location>
        <begin position="1"/>
        <end position="14"/>
    </location>
</feature>
<dbReference type="InterPro" id="IPR016024">
    <property type="entry name" value="ARM-type_fold"/>
</dbReference>
<reference evidence="3" key="1">
    <citation type="journal article" date="2015" name="Nat. Genet.">
        <title>The genome and transcriptome of the zoonotic hookworm Ancylostoma ceylanicum identify infection-specific gene families.</title>
        <authorList>
            <person name="Schwarz E.M."/>
            <person name="Hu Y."/>
            <person name="Antoshechkin I."/>
            <person name="Miller M.M."/>
            <person name="Sternberg P.W."/>
            <person name="Aroian R.V."/>
        </authorList>
    </citation>
    <scope>NUCLEOTIDE SEQUENCE</scope>
    <source>
        <strain evidence="3">HY135</strain>
    </source>
</reference>
<dbReference type="OrthoDB" id="5804295at2759"/>
<sequence length="678" mass="76342">MESERAEDELEAENQLEKSDEYENSPEQCDEKEELDENADDELISIASSDLAMADEACEGSEEEEEGDLIDGLADITDEVVAEAFNPATFIPVAVKNIRPPWTKHHSPECDAKNWEIFVEALEAFDQDTILEGRDDFIVTIETLFPHLAPCFSMLTEDTSITEKDVTSRIMIWLEVCLGKDAQAFEEAKKLHDIAFEILKTIANAPAAIGQALIESGMMELLVEVIEDPGSAELRTSALRALFQLISSPSIWREANNRLCESNLEDPHGTLYSRLVAVSIGDRYFPSKNVLPLITLIVSWSRFVTFLTQLEASAREVFSAVSGAAHFNEVPVGDFTEKWNDFQMRRHGFFLFYTRACLCNKLLLFADVASGLVIDTSITSPLATSVDACPRPQTGASDSSSLEFVREYIVEFDDEKICATFDVYAVLQSSELLAICVKLLSITRIVDKWPNVLQFMRYLLCDRYYGTLFIAHHPELTSLYAELKKLADNQKLDEVSSDVATFDEGVWEFDEKFPDAKEVHLTLAYRLHALHLVDEMRGCAGTLRHCIDDDQRVMALKSLCELCKEESGRGKREVVWILAQKYVYYIVDVIDHSTSSSGVRSSACFGLAVHLLSIVVAEVDDPKFWMKHAKMFCRLISKGYITPSDHRKVCEYLVPFSNPLFQRIGDNSSDVIVGFFKK</sequence>
<name>A0A016SQB9_9BILA</name>